<name>A0A1I2XA70_9ACTN</name>
<dbReference type="InterPro" id="IPR007527">
    <property type="entry name" value="Znf_SWIM"/>
</dbReference>
<dbReference type="PROSITE" id="PS50966">
    <property type="entry name" value="ZF_SWIM"/>
    <property type="match status" value="1"/>
</dbReference>
<evidence type="ECO:0000256" key="1">
    <source>
        <dbReference type="PROSITE-ProRule" id="PRU00325"/>
    </source>
</evidence>
<protein>
    <submittedName>
        <fullName evidence="4">Uncharacterized conserved protein, contains Zn finger domain</fullName>
    </submittedName>
</protein>
<feature type="domain" description="SWIM-type" evidence="3">
    <location>
        <begin position="52"/>
        <end position="89"/>
    </location>
</feature>
<dbReference type="GO" id="GO:0008270">
    <property type="term" value="F:zinc ion binding"/>
    <property type="evidence" value="ECO:0007669"/>
    <property type="project" value="UniProtKB-KW"/>
</dbReference>
<dbReference type="InterPro" id="IPR049245">
    <property type="entry name" value="DUF6880"/>
</dbReference>
<dbReference type="OrthoDB" id="3677745at2"/>
<evidence type="ECO:0000313" key="4">
    <source>
        <dbReference type="EMBL" id="SFH10430.1"/>
    </source>
</evidence>
<dbReference type="STRING" id="504797.SAMN05421678_11278"/>
<proteinExistence type="predicted"/>
<keyword evidence="1" id="KW-0479">Metal-binding</keyword>
<evidence type="ECO:0000313" key="5">
    <source>
        <dbReference type="Proteomes" id="UP000199052"/>
    </source>
</evidence>
<dbReference type="EMBL" id="FOOI01000012">
    <property type="protein sequence ID" value="SFH10430.1"/>
    <property type="molecule type" value="Genomic_DNA"/>
</dbReference>
<evidence type="ECO:0000259" key="3">
    <source>
        <dbReference type="PROSITE" id="PS50966"/>
    </source>
</evidence>
<dbReference type="AlphaFoldDB" id="A0A1I2XA70"/>
<feature type="region of interest" description="Disordered" evidence="2">
    <location>
        <begin position="98"/>
        <end position="127"/>
    </location>
</feature>
<dbReference type="Gene3D" id="1.25.40.10">
    <property type="entry name" value="Tetratricopeptide repeat domain"/>
    <property type="match status" value="1"/>
</dbReference>
<evidence type="ECO:0000256" key="2">
    <source>
        <dbReference type="SAM" id="MobiDB-lite"/>
    </source>
</evidence>
<dbReference type="InterPro" id="IPR011990">
    <property type="entry name" value="TPR-like_helical_dom_sf"/>
</dbReference>
<keyword evidence="1" id="KW-0862">Zinc</keyword>
<feature type="compositionally biased region" description="Low complexity" evidence="2">
    <location>
        <begin position="113"/>
        <end position="123"/>
    </location>
</feature>
<reference evidence="4 5" key="1">
    <citation type="submission" date="2016-10" db="EMBL/GenBank/DDBJ databases">
        <authorList>
            <person name="de Groot N.N."/>
        </authorList>
    </citation>
    <scope>NUCLEOTIDE SEQUENCE [LARGE SCALE GENOMIC DNA]</scope>
    <source>
        <strain evidence="4 5">CPCC 202808</strain>
    </source>
</reference>
<gene>
    <name evidence="4" type="ORF">SAMN05421678_11278</name>
</gene>
<dbReference type="Pfam" id="PF04434">
    <property type="entry name" value="SWIM"/>
    <property type="match status" value="1"/>
</dbReference>
<sequence length="591" mass="64439">MVAISVSEPMVSAVADPGSFQRGRDYFLSGRVRELKVDGVAVSAIVDGGRAYRVRLDLTPTGLEGRCNCPFGAEGFFCKHCVAAALAWLDGEDAPIATTAGKGTGGGKKRTVKSAGKAKAGTKSKGGRDRRLRNFLLRQDGPWLVEELLRAADSDPLLRARLEVAAGVDAGDAFDNRHLRSRLEQAVDVGYYVDYREAEGYFWGIEEVLTEVAKLIGEGFPDAARELAAYALDLLESAAGLVDDSDGGLRVAIDRAEEIHLEACSASALDPVSLAEFLVERALRSEYEVFITAVPDYVPVLGPTGMARYRELVEGAWNALPPKQGSDHGSGRFTVTYLMERLAECEGGTDALVEVLSRDVAGAYDILRIAQRLHEDGRDAEALEWVDRGLSDFPPDPRLRRLAAECHVRTGDRGKAQDLLWDNFAESPSVDAYIALRKVAGKRFTRWRDRAMDVLRDEPAAGQRTDLPPFSDGYGHSTLVEVLLWEGDIEGAWEAAVAGGCRFGLWLQLARARADAHPGDAIVVLRAAAELEIEKKDRRSYQEAASLLTEARTLAEGSGHLDEFDAHLRALRTTHKAKRALREELDLAGLP</sequence>
<accession>A0A1I2XA70</accession>
<organism evidence="4 5">
    <name type="scientific">Actinopolymorpha cephalotaxi</name>
    <dbReference type="NCBI Taxonomy" id="504797"/>
    <lineage>
        <taxon>Bacteria</taxon>
        <taxon>Bacillati</taxon>
        <taxon>Actinomycetota</taxon>
        <taxon>Actinomycetes</taxon>
        <taxon>Propionibacteriales</taxon>
        <taxon>Actinopolymorphaceae</taxon>
        <taxon>Actinopolymorpha</taxon>
    </lineage>
</organism>
<dbReference type="Pfam" id="PF21810">
    <property type="entry name" value="DUF6880"/>
    <property type="match status" value="1"/>
</dbReference>
<dbReference type="Proteomes" id="UP000199052">
    <property type="component" value="Unassembled WGS sequence"/>
</dbReference>
<keyword evidence="1" id="KW-0863">Zinc-finger</keyword>